<comment type="caution">
    <text evidence="1">The sequence shown here is derived from an EMBL/GenBank/DDBJ whole genome shotgun (WGS) entry which is preliminary data.</text>
</comment>
<dbReference type="EMBL" id="JABBNB010000026">
    <property type="protein sequence ID" value="NMO03715.1"/>
    <property type="molecule type" value="Genomic_DNA"/>
</dbReference>
<dbReference type="SUPFAM" id="SSF52096">
    <property type="entry name" value="ClpP/crotonase"/>
    <property type="match status" value="1"/>
</dbReference>
<proteinExistence type="predicted"/>
<keyword evidence="1" id="KW-0413">Isomerase</keyword>
<evidence type="ECO:0000313" key="1">
    <source>
        <dbReference type="EMBL" id="NMO03715.1"/>
    </source>
</evidence>
<dbReference type="GO" id="GO:0016853">
    <property type="term" value="F:isomerase activity"/>
    <property type="evidence" value="ECO:0007669"/>
    <property type="project" value="UniProtKB-KW"/>
</dbReference>
<dbReference type="InterPro" id="IPR029045">
    <property type="entry name" value="ClpP/crotonase-like_dom_sf"/>
</dbReference>
<dbReference type="PANTHER" id="PTHR11941">
    <property type="entry name" value="ENOYL-COA HYDRATASE-RELATED"/>
    <property type="match status" value="1"/>
</dbReference>
<dbReference type="GO" id="GO:0006635">
    <property type="term" value="P:fatty acid beta-oxidation"/>
    <property type="evidence" value="ECO:0007669"/>
    <property type="project" value="TreeGrafter"/>
</dbReference>
<dbReference type="CDD" id="cd06558">
    <property type="entry name" value="crotonase-like"/>
    <property type="match status" value="1"/>
</dbReference>
<protein>
    <submittedName>
        <fullName evidence="1">Enoyl-CoA hydratase/isomerase family protein</fullName>
    </submittedName>
</protein>
<dbReference type="RefSeq" id="WP_170196222.1">
    <property type="nucleotide sequence ID" value="NZ_JABBNB010000026.1"/>
</dbReference>
<keyword evidence="2" id="KW-1185">Reference proteome</keyword>
<dbReference type="PANTHER" id="PTHR11941:SF133">
    <property type="entry name" value="1,2-EPOXYPHENYLACETYL-COA ISOMERASE"/>
    <property type="match status" value="1"/>
</dbReference>
<reference evidence="1 2" key="1">
    <citation type="submission" date="2020-04" db="EMBL/GenBank/DDBJ databases">
        <title>Gordonia sp. nov. TBRC 11910.</title>
        <authorList>
            <person name="Suriyachadkun C."/>
        </authorList>
    </citation>
    <scope>NUCLEOTIDE SEQUENCE [LARGE SCALE GENOMIC DNA]</scope>
    <source>
        <strain evidence="1 2">TBRC 11910</strain>
    </source>
</reference>
<dbReference type="AlphaFoldDB" id="A0A848L3T4"/>
<name>A0A848L3T4_9ACTN</name>
<accession>A0A848L3T4</accession>
<dbReference type="Pfam" id="PF00378">
    <property type="entry name" value="ECH_1"/>
    <property type="match status" value="1"/>
</dbReference>
<dbReference type="Gene3D" id="3.90.226.10">
    <property type="entry name" value="2-enoyl-CoA Hydratase, Chain A, domain 1"/>
    <property type="match status" value="1"/>
</dbReference>
<dbReference type="InterPro" id="IPR001753">
    <property type="entry name" value="Enoyl-CoA_hydra/iso"/>
</dbReference>
<gene>
    <name evidence="1" type="ORF">HH308_21085</name>
</gene>
<evidence type="ECO:0000313" key="2">
    <source>
        <dbReference type="Proteomes" id="UP000550729"/>
    </source>
</evidence>
<organism evidence="1 2">
    <name type="scientific">Gordonia asplenii</name>
    <dbReference type="NCBI Taxonomy" id="2725283"/>
    <lineage>
        <taxon>Bacteria</taxon>
        <taxon>Bacillati</taxon>
        <taxon>Actinomycetota</taxon>
        <taxon>Actinomycetes</taxon>
        <taxon>Mycobacteriales</taxon>
        <taxon>Gordoniaceae</taxon>
        <taxon>Gordonia</taxon>
    </lineage>
</organism>
<dbReference type="Proteomes" id="UP000550729">
    <property type="component" value="Unassembled WGS sequence"/>
</dbReference>
<sequence>MPDILSDRPADGVLRLTLNRRDVHNAITLDMQRTLAGALTAAADDDSVRVVVLTGTGDAAFSAGYDIDELTCIDPAELPAVLSERDEMLWQYLTFGKPTVAAVGGLARGAGTLYAACSDIRVGGPTTSIAVTAVTYGAANLTWLLDSLIGGAYTRDLLMSGRAVDVREAQAIGLVTRFADCPDVASVQTAIELAAQSPSALRAIKSLLHDDRLRARFDAEAATTRRLMDGKSMATTFSSFTRRGAVTA</sequence>